<feature type="transmembrane region" description="Helical" evidence="1">
    <location>
        <begin position="106"/>
        <end position="134"/>
    </location>
</feature>
<dbReference type="EMBL" id="CP024608">
    <property type="protein sequence ID" value="ATQ75339.1"/>
    <property type="molecule type" value="Genomic_DNA"/>
</dbReference>
<organism evidence="3 4">
    <name type="scientific">Massilia violaceinigra</name>
    <dbReference type="NCBI Taxonomy" id="2045208"/>
    <lineage>
        <taxon>Bacteria</taxon>
        <taxon>Pseudomonadati</taxon>
        <taxon>Pseudomonadota</taxon>
        <taxon>Betaproteobacteria</taxon>
        <taxon>Burkholderiales</taxon>
        <taxon>Oxalobacteraceae</taxon>
        <taxon>Telluria group</taxon>
        <taxon>Massilia</taxon>
    </lineage>
</organism>
<sequence>MILKQLRLSRHLSQEQLAQMSGLSVRTIQRVESGHKASVESLKCLAAVLEVEVSTLNEETFVIDKHALNWHTLPLWLRCWFGFSFLHMHPTRRVAKRIEAVSHASGFLFCLLGFVSEAALAGGLIMLSTAYLFYLLSWQGDRYGIWFDAPVDDAQAAAAYSRFS</sequence>
<dbReference type="SUPFAM" id="SSF47413">
    <property type="entry name" value="lambda repressor-like DNA-binding domains"/>
    <property type="match status" value="1"/>
</dbReference>
<evidence type="ECO:0000313" key="4">
    <source>
        <dbReference type="Proteomes" id="UP000229897"/>
    </source>
</evidence>
<dbReference type="CDD" id="cd00093">
    <property type="entry name" value="HTH_XRE"/>
    <property type="match status" value="1"/>
</dbReference>
<dbReference type="Pfam" id="PF01381">
    <property type="entry name" value="HTH_3"/>
    <property type="match status" value="1"/>
</dbReference>
<evidence type="ECO:0000256" key="1">
    <source>
        <dbReference type="SAM" id="Phobius"/>
    </source>
</evidence>
<dbReference type="AlphaFoldDB" id="A0A2D2DK42"/>
<evidence type="ECO:0000313" key="3">
    <source>
        <dbReference type="EMBL" id="ATQ75339.1"/>
    </source>
</evidence>
<dbReference type="SMART" id="SM00530">
    <property type="entry name" value="HTH_XRE"/>
    <property type="match status" value="1"/>
</dbReference>
<keyword evidence="1" id="KW-0472">Membrane</keyword>
<dbReference type="OrthoDB" id="8527856at2"/>
<feature type="domain" description="HTH cro/C1-type" evidence="2">
    <location>
        <begin position="3"/>
        <end position="56"/>
    </location>
</feature>
<dbReference type="Gene3D" id="1.10.260.40">
    <property type="entry name" value="lambda repressor-like DNA-binding domains"/>
    <property type="match status" value="1"/>
</dbReference>
<dbReference type="InterPro" id="IPR010982">
    <property type="entry name" value="Lambda_DNA-bd_dom_sf"/>
</dbReference>
<dbReference type="KEGG" id="mass:CR152_13055"/>
<evidence type="ECO:0000259" key="2">
    <source>
        <dbReference type="PROSITE" id="PS50943"/>
    </source>
</evidence>
<accession>A0A2D2DK42</accession>
<dbReference type="Proteomes" id="UP000229897">
    <property type="component" value="Chromosome"/>
</dbReference>
<reference evidence="3" key="1">
    <citation type="submission" date="2017-10" db="EMBL/GenBank/DDBJ databases">
        <title>Massilia psychrophilum sp. nov., a novel purple-pigmented bacterium isolated from Tianshan glacier, Xinjiang Municipality, China.</title>
        <authorList>
            <person name="Wang H."/>
        </authorList>
    </citation>
    <scope>NUCLEOTIDE SEQUENCE [LARGE SCALE GENOMIC DNA]</scope>
    <source>
        <strain evidence="3">B2</strain>
    </source>
</reference>
<name>A0A2D2DK42_9BURK</name>
<keyword evidence="1" id="KW-0812">Transmembrane</keyword>
<dbReference type="PROSITE" id="PS50943">
    <property type="entry name" value="HTH_CROC1"/>
    <property type="match status" value="1"/>
</dbReference>
<protein>
    <submittedName>
        <fullName evidence="3">Transcriptional regulator</fullName>
    </submittedName>
</protein>
<keyword evidence="4" id="KW-1185">Reference proteome</keyword>
<proteinExistence type="predicted"/>
<dbReference type="InterPro" id="IPR001387">
    <property type="entry name" value="Cro/C1-type_HTH"/>
</dbReference>
<gene>
    <name evidence="3" type="ORF">CR152_13055</name>
</gene>
<dbReference type="GO" id="GO:0003677">
    <property type="term" value="F:DNA binding"/>
    <property type="evidence" value="ECO:0007669"/>
    <property type="project" value="InterPro"/>
</dbReference>
<keyword evidence="1" id="KW-1133">Transmembrane helix</keyword>